<dbReference type="InterPro" id="IPR002110">
    <property type="entry name" value="Ankyrin_rpt"/>
</dbReference>
<keyword evidence="2 3" id="KW-0040">ANK repeat</keyword>
<feature type="region of interest" description="Disordered" evidence="4">
    <location>
        <begin position="1"/>
        <end position="109"/>
    </location>
</feature>
<protein>
    <submittedName>
        <fullName evidence="5">Putative ankyrin repeat protein</fullName>
    </submittedName>
</protein>
<feature type="region of interest" description="Disordered" evidence="4">
    <location>
        <begin position="321"/>
        <end position="388"/>
    </location>
</feature>
<dbReference type="InterPro" id="IPR036770">
    <property type="entry name" value="Ankyrin_rpt-contain_sf"/>
</dbReference>
<feature type="compositionally biased region" description="Basic and acidic residues" evidence="4">
    <location>
        <begin position="7"/>
        <end position="16"/>
    </location>
</feature>
<feature type="compositionally biased region" description="Low complexity" evidence="4">
    <location>
        <begin position="78"/>
        <end position="91"/>
    </location>
</feature>
<accession>A0A0L0MYA3</accession>
<feature type="compositionally biased region" description="Pro residues" evidence="4">
    <location>
        <begin position="60"/>
        <end position="77"/>
    </location>
</feature>
<feature type="repeat" description="ANK" evidence="3">
    <location>
        <begin position="710"/>
        <end position="742"/>
    </location>
</feature>
<feature type="compositionally biased region" description="Polar residues" evidence="4">
    <location>
        <begin position="92"/>
        <end position="109"/>
    </location>
</feature>
<comment type="caution">
    <text evidence="5">The sequence shown here is derived from an EMBL/GenBank/DDBJ whole genome shotgun (WGS) entry which is preliminary data.</text>
</comment>
<organism evidence="5 6">
    <name type="scientific">Tolypocladium ophioglossoides (strain CBS 100239)</name>
    <name type="common">Snaketongue truffleclub</name>
    <name type="synonym">Elaphocordyceps ophioglossoides</name>
    <dbReference type="NCBI Taxonomy" id="1163406"/>
    <lineage>
        <taxon>Eukaryota</taxon>
        <taxon>Fungi</taxon>
        <taxon>Dikarya</taxon>
        <taxon>Ascomycota</taxon>
        <taxon>Pezizomycotina</taxon>
        <taxon>Sordariomycetes</taxon>
        <taxon>Hypocreomycetidae</taxon>
        <taxon>Hypocreales</taxon>
        <taxon>Ophiocordycipitaceae</taxon>
        <taxon>Tolypocladium</taxon>
    </lineage>
</organism>
<dbReference type="SMART" id="SM00248">
    <property type="entry name" value="ANK"/>
    <property type="match status" value="14"/>
</dbReference>
<proteinExistence type="predicted"/>
<keyword evidence="6" id="KW-1185">Reference proteome</keyword>
<feature type="compositionally biased region" description="Low complexity" evidence="4">
    <location>
        <begin position="363"/>
        <end position="376"/>
    </location>
</feature>
<keyword evidence="1" id="KW-0677">Repeat</keyword>
<dbReference type="STRING" id="1163406.A0A0L0MYA3"/>
<evidence type="ECO:0000256" key="2">
    <source>
        <dbReference type="ARBA" id="ARBA00023043"/>
    </source>
</evidence>
<dbReference type="PANTHER" id="PTHR24198:SF165">
    <property type="entry name" value="ANKYRIN REPEAT-CONTAINING PROTEIN-RELATED"/>
    <property type="match status" value="1"/>
</dbReference>
<gene>
    <name evidence="5" type="ORF">TOPH_08620</name>
</gene>
<sequence length="1020" mass="109803">MSYRDYLAGERADRDYNSSPEPPSVPPKESSLTFDLQEALGLPPPTASTVELSAKAVPRETPPPIVWPQPPSLPQPAGPQSAGPQSAAGPQTAGSQTASPQTTSNMATTSKAQSQCLQLCNNTAAAGDRVAERMAEYATLVKHMPHGFDTLANDLLDTCQVLFYIEAGLGEAVQNGQALPLDMITVLDKKFRAAQTDFRVLDQVVSKNLEYERSGAMGRMRRGFGKVFGDNSTERMTVALAKTREDLKMSAFMFQWNLGSDKLESELGIGYIGLAAALDGTDLRRKRAGSMSSEGRSATHRGPHMSLAQRSVEDHRLASALPPQLPTLHPPPRGDKASPFSHDSLSAESSAFGGSALEHAQDSPTTGYTASSSTSSYDGIQPRKAGANDRLGVFNESYETSRETSHEMSRELEALLADIANLDLDSSKVMHLKSEPFTVPRRRPRSKIDADKTNGKHALVSAIRNKDHKLLVQLLDRGVSPNTGADLHALNEAVLSQDAESVRILLVFGADPNDADGHGVSPLVAAAEKSFVPAAGALLKYGADPNLSTGPELESPLCVAAMANNVRFAHLLLMYGGNPNQSTASGDTLLIGSINKKTPNKLIDMLLGYGADPNEKSREGKTALFEAISVGRADIVTSLIEHGANPNLPGPKHMLWPSTYQPQCLQILLDNGADYKKCPGIMELATSINSIESIRILLKAGVDPNAKKDGVYTPLCTAIRDDRNEILQLLLSSGADPNVPASEYPAFKCLTHHREHFLPTLIAAGVNLNSPRGILETAVTSNSAKGLKWLLDQGIDPDDKTPKGHTALTSAIRDNKVEFVDTLLAHGANPNVRGQDWPVCMAVRHPELLKRILTVLPEPRAFKGVMEMAVVANQLESVKLLLGAGVSVEDRNGGVFSPLTTAIREYHKDIVSYLITEGGADVNAPGEHLPIVKALRRLEADSTDIIDMLLEKGADPNKMYRGWNGIMQALENGDPEMLKKLAQKSGVDLEVKDELDRTVTEIAVSRRWEEAVSILLASAS</sequence>
<feature type="repeat" description="ANK" evidence="3">
    <location>
        <begin position="619"/>
        <end position="651"/>
    </location>
</feature>
<dbReference type="OrthoDB" id="194358at2759"/>
<dbReference type="PANTHER" id="PTHR24198">
    <property type="entry name" value="ANKYRIN REPEAT AND PROTEIN KINASE DOMAIN-CONTAINING PROTEIN"/>
    <property type="match status" value="1"/>
</dbReference>
<name>A0A0L0MYA3_TOLOC</name>
<evidence type="ECO:0000313" key="6">
    <source>
        <dbReference type="Proteomes" id="UP000036947"/>
    </source>
</evidence>
<reference evidence="5 6" key="1">
    <citation type="journal article" date="2015" name="BMC Genomics">
        <title>The genome of the truffle-parasite Tolypocladium ophioglossoides and the evolution of antifungal peptaibiotics.</title>
        <authorList>
            <person name="Quandt C.A."/>
            <person name="Bushley K.E."/>
            <person name="Spatafora J.W."/>
        </authorList>
    </citation>
    <scope>NUCLEOTIDE SEQUENCE [LARGE SCALE GENOMIC DNA]</scope>
    <source>
        <strain evidence="5 6">CBS 100239</strain>
    </source>
</reference>
<evidence type="ECO:0000256" key="4">
    <source>
        <dbReference type="SAM" id="MobiDB-lite"/>
    </source>
</evidence>
<dbReference type="Gene3D" id="1.25.40.20">
    <property type="entry name" value="Ankyrin repeat-containing domain"/>
    <property type="match status" value="2"/>
</dbReference>
<evidence type="ECO:0000256" key="1">
    <source>
        <dbReference type="ARBA" id="ARBA00022737"/>
    </source>
</evidence>
<dbReference type="AlphaFoldDB" id="A0A0L0MYA3"/>
<dbReference type="Proteomes" id="UP000036947">
    <property type="component" value="Unassembled WGS sequence"/>
</dbReference>
<dbReference type="PROSITE" id="PS50297">
    <property type="entry name" value="ANK_REP_REGION"/>
    <property type="match status" value="3"/>
</dbReference>
<dbReference type="Pfam" id="PF12796">
    <property type="entry name" value="Ank_2"/>
    <property type="match status" value="5"/>
</dbReference>
<dbReference type="SUPFAM" id="SSF48403">
    <property type="entry name" value="Ankyrin repeat"/>
    <property type="match status" value="2"/>
</dbReference>
<evidence type="ECO:0000256" key="3">
    <source>
        <dbReference type="PROSITE-ProRule" id="PRU00023"/>
    </source>
</evidence>
<feature type="repeat" description="ANK" evidence="3">
    <location>
        <begin position="518"/>
        <end position="550"/>
    </location>
</feature>
<dbReference type="PROSITE" id="PS50088">
    <property type="entry name" value="ANK_REPEAT"/>
    <property type="match status" value="4"/>
</dbReference>
<feature type="repeat" description="ANK" evidence="3">
    <location>
        <begin position="803"/>
        <end position="835"/>
    </location>
</feature>
<evidence type="ECO:0000313" key="5">
    <source>
        <dbReference type="EMBL" id="KND86756.1"/>
    </source>
</evidence>
<dbReference type="EMBL" id="LFRF01000049">
    <property type="protein sequence ID" value="KND86756.1"/>
    <property type="molecule type" value="Genomic_DNA"/>
</dbReference>